<feature type="non-terminal residue" evidence="3">
    <location>
        <position position="134"/>
    </location>
</feature>
<reference evidence="3 4" key="1">
    <citation type="submission" date="2020-04" db="EMBL/GenBank/DDBJ databases">
        <title>Perkinsus olseni comparative genomics.</title>
        <authorList>
            <person name="Bogema D.R."/>
        </authorList>
    </citation>
    <scope>NUCLEOTIDE SEQUENCE [LARGE SCALE GENOMIC DNA]</scope>
    <source>
        <strain evidence="3 4">ATCC PRA-207</strain>
    </source>
</reference>
<dbReference type="Proteomes" id="UP000553632">
    <property type="component" value="Unassembled WGS sequence"/>
</dbReference>
<dbReference type="Pfam" id="PF00450">
    <property type="entry name" value="Peptidase_S10"/>
    <property type="match status" value="1"/>
</dbReference>
<evidence type="ECO:0000256" key="1">
    <source>
        <dbReference type="ARBA" id="ARBA00009431"/>
    </source>
</evidence>
<dbReference type="AlphaFoldDB" id="A0A7J6UQA3"/>
<comment type="caution">
    <text evidence="3">The sequence shown here is derived from an EMBL/GenBank/DDBJ whole genome shotgun (WGS) entry which is preliminary data.</text>
</comment>
<dbReference type="EMBL" id="JABANO010000168">
    <property type="protein sequence ID" value="KAF4759465.1"/>
    <property type="molecule type" value="Genomic_DNA"/>
</dbReference>
<dbReference type="InterPro" id="IPR001563">
    <property type="entry name" value="Peptidase_S10"/>
</dbReference>
<name>A0A7J6UQA3_PEROL</name>
<feature type="chain" id="PRO_5029799799" evidence="2">
    <location>
        <begin position="27"/>
        <end position="134"/>
    </location>
</feature>
<gene>
    <name evidence="3" type="ORF">FOZ63_009367</name>
</gene>
<evidence type="ECO:0000313" key="3">
    <source>
        <dbReference type="EMBL" id="KAF4759465.1"/>
    </source>
</evidence>
<comment type="similarity">
    <text evidence="1">Belongs to the peptidase S10 family.</text>
</comment>
<dbReference type="SUPFAM" id="SSF53474">
    <property type="entry name" value="alpha/beta-Hydrolases"/>
    <property type="match status" value="1"/>
</dbReference>
<keyword evidence="4" id="KW-1185">Reference proteome</keyword>
<proteinExistence type="inferred from homology"/>
<dbReference type="GO" id="GO:0006508">
    <property type="term" value="P:proteolysis"/>
    <property type="evidence" value="ECO:0007669"/>
    <property type="project" value="InterPro"/>
</dbReference>
<keyword evidence="2" id="KW-0732">Signal</keyword>
<feature type="non-terminal residue" evidence="3">
    <location>
        <position position="1"/>
    </location>
</feature>
<dbReference type="Gene3D" id="3.40.50.1820">
    <property type="entry name" value="alpha/beta hydrolase"/>
    <property type="match status" value="1"/>
</dbReference>
<protein>
    <submittedName>
        <fullName evidence="3">Uncharacterized protein</fullName>
    </submittedName>
</protein>
<organism evidence="3 4">
    <name type="scientific">Perkinsus olseni</name>
    <name type="common">Perkinsus atlanticus</name>
    <dbReference type="NCBI Taxonomy" id="32597"/>
    <lineage>
        <taxon>Eukaryota</taxon>
        <taxon>Sar</taxon>
        <taxon>Alveolata</taxon>
        <taxon>Perkinsozoa</taxon>
        <taxon>Perkinsea</taxon>
        <taxon>Perkinsida</taxon>
        <taxon>Perkinsidae</taxon>
        <taxon>Perkinsus</taxon>
    </lineage>
</organism>
<dbReference type="InterPro" id="IPR029058">
    <property type="entry name" value="AB_hydrolase_fold"/>
</dbReference>
<feature type="signal peptide" evidence="2">
    <location>
        <begin position="1"/>
        <end position="26"/>
    </location>
</feature>
<sequence length="134" mass="14349">NTSLSVSMKAHTSILLVLFTAPRSEATDPPRHSGRLRSNFEKLVGALRLGKSDTGSPPLGGICDNTVVQHHGYLPGRGHTKLFYWLFDSRHNPRESPTVIYFQGGPGVSSLFSAVSGNGGPCIVDDIGNNTSMN</sequence>
<evidence type="ECO:0000313" key="4">
    <source>
        <dbReference type="Proteomes" id="UP000553632"/>
    </source>
</evidence>
<evidence type="ECO:0000256" key="2">
    <source>
        <dbReference type="SAM" id="SignalP"/>
    </source>
</evidence>
<dbReference type="GO" id="GO:0004185">
    <property type="term" value="F:serine-type carboxypeptidase activity"/>
    <property type="evidence" value="ECO:0007669"/>
    <property type="project" value="InterPro"/>
</dbReference>
<accession>A0A7J6UQA3</accession>